<proteinExistence type="predicted"/>
<gene>
    <name evidence="2" type="ORF">PJ311_08620</name>
</gene>
<dbReference type="EMBL" id="JAQKAB010000005">
    <property type="protein sequence ID" value="MDA7026669.1"/>
    <property type="molecule type" value="Genomic_DNA"/>
</dbReference>
<protein>
    <recommendedName>
        <fullName evidence="4">DUF1700 domain-containing protein</fullName>
    </recommendedName>
</protein>
<reference evidence="2 3" key="1">
    <citation type="submission" date="2023-01" db="EMBL/GenBank/DDBJ databases">
        <title>Bacillus changyiensis sp. nov., isolated from a coastal deposit.</title>
        <authorList>
            <person name="Xiao G."/>
            <person name="Lai Q."/>
            <person name="Hu Z."/>
            <person name="Shao Z."/>
        </authorList>
    </citation>
    <scope>NUCLEOTIDE SEQUENCE [LARGE SCALE GENOMIC DNA]</scope>
    <source>
        <strain evidence="2 3">CLL-7-23</strain>
    </source>
</reference>
<keyword evidence="1" id="KW-1133">Transmembrane helix</keyword>
<feature type="transmembrane region" description="Helical" evidence="1">
    <location>
        <begin position="119"/>
        <end position="137"/>
    </location>
</feature>
<keyword evidence="1" id="KW-0812">Transmembrane</keyword>
<name>A0ABT4X4J5_9BACI</name>
<dbReference type="Proteomes" id="UP001211894">
    <property type="component" value="Unassembled WGS sequence"/>
</dbReference>
<accession>A0ABT4X4J5</accession>
<evidence type="ECO:0000256" key="1">
    <source>
        <dbReference type="SAM" id="Phobius"/>
    </source>
</evidence>
<organism evidence="2 3">
    <name type="scientific">Bacillus changyiensis</name>
    <dbReference type="NCBI Taxonomy" id="3004103"/>
    <lineage>
        <taxon>Bacteria</taxon>
        <taxon>Bacillati</taxon>
        <taxon>Bacillota</taxon>
        <taxon>Bacilli</taxon>
        <taxon>Bacillales</taxon>
        <taxon>Bacillaceae</taxon>
        <taxon>Bacillus</taxon>
    </lineage>
</organism>
<comment type="caution">
    <text evidence="2">The sequence shown here is derived from an EMBL/GenBank/DDBJ whole genome shotgun (WGS) entry which is preliminary data.</text>
</comment>
<evidence type="ECO:0000313" key="3">
    <source>
        <dbReference type="Proteomes" id="UP001211894"/>
    </source>
</evidence>
<keyword evidence="1" id="KW-0472">Membrane</keyword>
<feature type="transmembrane region" description="Helical" evidence="1">
    <location>
        <begin position="96"/>
        <end position="114"/>
    </location>
</feature>
<feature type="transmembrane region" description="Helical" evidence="1">
    <location>
        <begin position="157"/>
        <end position="179"/>
    </location>
</feature>
<dbReference type="RefSeq" id="WP_271340521.1">
    <property type="nucleotide sequence ID" value="NZ_JAQKAB010000005.1"/>
</dbReference>
<keyword evidence="3" id="KW-1185">Reference proteome</keyword>
<sequence length="184" mass="21703">MDDKVRYIIEDLLPLYHEGLLSEETSRWIEEQTEKHEEYRKLMVMSSTPLPKKEIVPPVNQEKMFKKINRKLSFYQIIFVAISFFLAIKTSLLNESFGFILWYTVLGLLVYLFYRDIKIVLLLSFVPILLWSFKDNLEHFTKEEGIFEYLSAAVGGAFFYSLMHCIFSMIGSLIGWLSIKFREG</sequence>
<evidence type="ECO:0008006" key="4">
    <source>
        <dbReference type="Google" id="ProtNLM"/>
    </source>
</evidence>
<feature type="transmembrane region" description="Helical" evidence="1">
    <location>
        <begin position="72"/>
        <end position="90"/>
    </location>
</feature>
<evidence type="ECO:0000313" key="2">
    <source>
        <dbReference type="EMBL" id="MDA7026669.1"/>
    </source>
</evidence>